<accession>A0AAW6YII6</accession>
<evidence type="ECO:0000313" key="2">
    <source>
        <dbReference type="Proteomes" id="UP001237917"/>
    </source>
</evidence>
<evidence type="ECO:0000313" key="1">
    <source>
        <dbReference type="EMBL" id="MDK7292606.1"/>
    </source>
</evidence>
<dbReference type="EMBL" id="JASOPU010000003">
    <property type="protein sequence ID" value="MDK7292606.1"/>
    <property type="molecule type" value="Genomic_DNA"/>
</dbReference>
<dbReference type="Proteomes" id="UP001237917">
    <property type="component" value="Unassembled WGS sequence"/>
</dbReference>
<reference evidence="1" key="1">
    <citation type="submission" date="2023-05" db="EMBL/GenBank/DDBJ databases">
        <title>Cataloging the Phylogenetic Diversity of Human Bladder Bacteria.</title>
        <authorList>
            <person name="Du J."/>
        </authorList>
    </citation>
    <scope>NUCLEOTIDE SEQUENCE</scope>
    <source>
        <strain evidence="1">UMB0765</strain>
    </source>
</reference>
<gene>
    <name evidence="1" type="ORF">QP487_03840</name>
</gene>
<organism evidence="1 2">
    <name type="scientific">Streptococcus pasteurianus</name>
    <dbReference type="NCBI Taxonomy" id="197614"/>
    <lineage>
        <taxon>Bacteria</taxon>
        <taxon>Bacillati</taxon>
        <taxon>Bacillota</taxon>
        <taxon>Bacilli</taxon>
        <taxon>Lactobacillales</taxon>
        <taxon>Streptococcaceae</taxon>
        <taxon>Streptococcus</taxon>
    </lineage>
</organism>
<evidence type="ECO:0008006" key="3">
    <source>
        <dbReference type="Google" id="ProtNLM"/>
    </source>
</evidence>
<protein>
    <recommendedName>
        <fullName evidence="3">Transposase IS204/IS1001/IS1096/IS1165 DDE domain-containing protein</fullName>
    </recommendedName>
</protein>
<name>A0AAW6YII6_9STRE</name>
<sequence>MIAKCFGFLQRFDAIYTNQDHYTTLNIAPNYIRGICQEIMVFDAFHLVRAQQGTAVRSREKVLAEADVDLNKVFSEFYH</sequence>
<comment type="caution">
    <text evidence="1">The sequence shown here is derived from an EMBL/GenBank/DDBJ whole genome shotgun (WGS) entry which is preliminary data.</text>
</comment>
<dbReference type="AlphaFoldDB" id="A0AAW6YII6"/>
<proteinExistence type="predicted"/>
<dbReference type="RefSeq" id="WP_230321652.1">
    <property type="nucleotide sequence ID" value="NZ_CP116957.1"/>
</dbReference>